<dbReference type="InterPro" id="IPR037401">
    <property type="entry name" value="SnoaL-like"/>
</dbReference>
<dbReference type="RefSeq" id="WP_237445078.1">
    <property type="nucleotide sequence ID" value="NZ_CAKLPX010000003.1"/>
</dbReference>
<gene>
    <name evidence="2" type="primary">ksi_2</name>
    <name evidence="2" type="ORF">SIN8267_02507</name>
</gene>
<organism evidence="2 3">
    <name type="scientific">Sinobacterium norvegicum</name>
    <dbReference type="NCBI Taxonomy" id="1641715"/>
    <lineage>
        <taxon>Bacteria</taxon>
        <taxon>Pseudomonadati</taxon>
        <taxon>Pseudomonadota</taxon>
        <taxon>Gammaproteobacteria</taxon>
        <taxon>Cellvibrionales</taxon>
        <taxon>Spongiibacteraceae</taxon>
        <taxon>Sinobacterium</taxon>
    </lineage>
</organism>
<dbReference type="SUPFAM" id="SSF54427">
    <property type="entry name" value="NTF2-like"/>
    <property type="match status" value="1"/>
</dbReference>
<dbReference type="Pfam" id="PF12680">
    <property type="entry name" value="SnoaL_2"/>
    <property type="match status" value="1"/>
</dbReference>
<evidence type="ECO:0000259" key="1">
    <source>
        <dbReference type="Pfam" id="PF12680"/>
    </source>
</evidence>
<evidence type="ECO:0000313" key="2">
    <source>
        <dbReference type="EMBL" id="CAH0992388.1"/>
    </source>
</evidence>
<feature type="domain" description="SnoaL-like" evidence="1">
    <location>
        <begin position="10"/>
        <end position="106"/>
    </location>
</feature>
<protein>
    <submittedName>
        <fullName evidence="2">Steroid Delta-isomerase</fullName>
        <ecNumber evidence="2">5.3.3.1</ecNumber>
    </submittedName>
</protein>
<keyword evidence="3" id="KW-1185">Reference proteome</keyword>
<dbReference type="Proteomes" id="UP000838100">
    <property type="component" value="Unassembled WGS sequence"/>
</dbReference>
<comment type="caution">
    <text evidence="2">The sequence shown here is derived from an EMBL/GenBank/DDBJ whole genome shotgun (WGS) entry which is preliminary data.</text>
</comment>
<dbReference type="InterPro" id="IPR032710">
    <property type="entry name" value="NTF2-like_dom_sf"/>
</dbReference>
<evidence type="ECO:0000313" key="3">
    <source>
        <dbReference type="Proteomes" id="UP000838100"/>
    </source>
</evidence>
<name>A0ABM9AGQ6_9GAMM</name>
<keyword evidence="2" id="KW-0413">Isomerase</keyword>
<proteinExistence type="predicted"/>
<dbReference type="EC" id="5.3.3.1" evidence="2"/>
<dbReference type="GO" id="GO:0004769">
    <property type="term" value="F:steroid Delta-isomerase activity"/>
    <property type="evidence" value="ECO:0007669"/>
    <property type="project" value="UniProtKB-EC"/>
</dbReference>
<reference evidence="2" key="1">
    <citation type="submission" date="2021-12" db="EMBL/GenBank/DDBJ databases">
        <authorList>
            <person name="Rodrigo-Torres L."/>
            <person name="Arahal R. D."/>
            <person name="Lucena T."/>
        </authorList>
    </citation>
    <scope>NUCLEOTIDE SEQUENCE</scope>
    <source>
        <strain evidence="2">CECT 8267</strain>
    </source>
</reference>
<dbReference type="Gene3D" id="3.10.450.50">
    <property type="match status" value="1"/>
</dbReference>
<accession>A0ABM9AGQ6</accession>
<dbReference type="EMBL" id="CAKLPX010000003">
    <property type="protein sequence ID" value="CAH0992388.1"/>
    <property type="molecule type" value="Genomic_DNA"/>
</dbReference>
<sequence length="118" mass="12722">MTDKALAPAAYMAALKARDLDAIVALYADDAVVEDPIGTPPHVGIEAIREFYKGAVGMPIEPELQGPVRIAGDEVAFAFRIGMPDVGMTIDIIDTFKFNDAGKIVLMRAFWGPENITN</sequence>